<dbReference type="Proteomes" id="UP000279457">
    <property type="component" value="Unassembled WGS sequence"/>
</dbReference>
<proteinExistence type="predicted"/>
<evidence type="ECO:0000313" key="3">
    <source>
        <dbReference type="Proteomes" id="UP000279457"/>
    </source>
</evidence>
<comment type="caution">
    <text evidence="2">The sequence shown here is derived from an EMBL/GenBank/DDBJ whole genome shotgun (WGS) entry which is preliminary data.</text>
</comment>
<reference evidence="2 3" key="1">
    <citation type="submission" date="2018-10" db="EMBL/GenBank/DDBJ databases">
        <title>Draft genome sequence for the type isolate of Erwinia psidii, agent causal of bacterial blight in guava (Psidium guajava) and wilt and die-back of Eucalyptus spp.</title>
        <authorList>
            <person name="Hermenegildo P.S."/>
            <person name="Santos S.A."/>
            <person name="Guimaraes L.M.S."/>
            <person name="Vidigal P.M.P."/>
            <person name="Pereira I.C."/>
            <person name="Badel J.L."/>
            <person name="Alfenas-Zerbini P."/>
            <person name="Ferreira M.A.S.V."/>
            <person name="Alfenas A.C."/>
        </authorList>
    </citation>
    <scope>NUCLEOTIDE SEQUENCE [LARGE SCALE GENOMIC DNA]</scope>
    <source>
        <strain evidence="2 3">IBSBF 435</strain>
    </source>
</reference>
<sequence length="211" mass="24087">MEVAMNVNAMIRIIDEMLSRVSLEQKIEIINTIKSTISKHSPFGHHPVDCIQWVKMGDIRTNDYNPNTMPPAEEKLLHLSILRSGYTKPLLVRKEKNGHVIIDGVCRFNIAMRSAELQQLNFGYFPVAQLNEPHYSSQDMATAIRHNRARGKHCIKGMINIVASLTESGWSIDKISHELGMEHDEVLRLKQISGLYNLFAEEEYSEAWTVT</sequence>
<evidence type="ECO:0000259" key="1">
    <source>
        <dbReference type="SMART" id="SM00470"/>
    </source>
</evidence>
<keyword evidence="3" id="KW-1185">Reference proteome</keyword>
<dbReference type="InterPro" id="IPR036086">
    <property type="entry name" value="ParB/Sulfiredoxin_sf"/>
</dbReference>
<dbReference type="AlphaFoldDB" id="A0A3N6RVG7"/>
<organism evidence="2 3">
    <name type="scientific">Erwinia psidii</name>
    <dbReference type="NCBI Taxonomy" id="69224"/>
    <lineage>
        <taxon>Bacteria</taxon>
        <taxon>Pseudomonadati</taxon>
        <taxon>Pseudomonadota</taxon>
        <taxon>Gammaproteobacteria</taxon>
        <taxon>Enterobacterales</taxon>
        <taxon>Erwiniaceae</taxon>
        <taxon>Erwinia</taxon>
    </lineage>
</organism>
<gene>
    <name evidence="2" type="ORF">EB241_17280</name>
</gene>
<accession>A0A3N6RVG7</accession>
<protein>
    <recommendedName>
        <fullName evidence="1">ParB-like N-terminal domain-containing protein</fullName>
    </recommendedName>
</protein>
<dbReference type="InterPro" id="IPR003115">
    <property type="entry name" value="ParB_N"/>
</dbReference>
<dbReference type="Gene3D" id="3.90.1530.10">
    <property type="entry name" value="Conserved hypothetical protein from pyrococcus furiosus pfu- 392566-001, ParB domain"/>
    <property type="match status" value="1"/>
</dbReference>
<feature type="domain" description="ParB-like N-terminal" evidence="1">
    <location>
        <begin position="52"/>
        <end position="148"/>
    </location>
</feature>
<name>A0A3N6RVG7_9GAMM</name>
<dbReference type="EMBL" id="RHHM01000015">
    <property type="protein sequence ID" value="RQM36938.1"/>
    <property type="molecule type" value="Genomic_DNA"/>
</dbReference>
<dbReference type="SMART" id="SM00470">
    <property type="entry name" value="ParB"/>
    <property type="match status" value="1"/>
</dbReference>
<dbReference type="SUPFAM" id="SSF110849">
    <property type="entry name" value="ParB/Sulfiredoxin"/>
    <property type="match status" value="1"/>
</dbReference>
<evidence type="ECO:0000313" key="2">
    <source>
        <dbReference type="EMBL" id="RQM36938.1"/>
    </source>
</evidence>